<dbReference type="Pfam" id="PF01609">
    <property type="entry name" value="DDE_Tnp_1"/>
    <property type="match status" value="1"/>
</dbReference>
<comment type="caution">
    <text evidence="2">The sequence shown here is derived from an EMBL/GenBank/DDBJ whole genome shotgun (WGS) entry which is preliminary data.</text>
</comment>
<gene>
    <name evidence="2" type="ORF">rosag_48250</name>
</gene>
<dbReference type="PANTHER" id="PTHR30007">
    <property type="entry name" value="PHP DOMAIN PROTEIN"/>
    <property type="match status" value="1"/>
</dbReference>
<evidence type="ECO:0000313" key="3">
    <source>
        <dbReference type="Proteomes" id="UP001161325"/>
    </source>
</evidence>
<dbReference type="PANTHER" id="PTHR30007:SF1">
    <property type="entry name" value="BLR1914 PROTEIN"/>
    <property type="match status" value="1"/>
</dbReference>
<dbReference type="GO" id="GO:0003677">
    <property type="term" value="F:DNA binding"/>
    <property type="evidence" value="ECO:0007669"/>
    <property type="project" value="InterPro"/>
</dbReference>
<evidence type="ECO:0000259" key="1">
    <source>
        <dbReference type="Pfam" id="PF01609"/>
    </source>
</evidence>
<keyword evidence="3" id="KW-1185">Reference proteome</keyword>
<dbReference type="EMBL" id="BRXS01000008">
    <property type="protein sequence ID" value="GLC28312.1"/>
    <property type="molecule type" value="Genomic_DNA"/>
</dbReference>
<feature type="domain" description="Transposase IS4-like" evidence="1">
    <location>
        <begin position="13"/>
        <end position="155"/>
    </location>
</feature>
<reference evidence="2" key="1">
    <citation type="submission" date="2022-08" db="EMBL/GenBank/DDBJ databases">
        <title>Draft genome sequencing of Roseisolibacter agri AW1220.</title>
        <authorList>
            <person name="Tobiishi Y."/>
            <person name="Tonouchi A."/>
        </authorList>
    </citation>
    <scope>NUCLEOTIDE SEQUENCE</scope>
    <source>
        <strain evidence="2">AW1220</strain>
    </source>
</reference>
<proteinExistence type="predicted"/>
<protein>
    <recommendedName>
        <fullName evidence="1">Transposase IS4-like domain-containing protein</fullName>
    </recommendedName>
</protein>
<evidence type="ECO:0000313" key="2">
    <source>
        <dbReference type="EMBL" id="GLC28312.1"/>
    </source>
</evidence>
<dbReference type="GO" id="GO:0004803">
    <property type="term" value="F:transposase activity"/>
    <property type="evidence" value="ECO:0007669"/>
    <property type="project" value="InterPro"/>
</dbReference>
<dbReference type="AlphaFoldDB" id="A0AA37QBK2"/>
<dbReference type="GO" id="GO:0006313">
    <property type="term" value="P:DNA transposition"/>
    <property type="evidence" value="ECO:0007669"/>
    <property type="project" value="InterPro"/>
</dbReference>
<sequence>MPAGEPPDHALGRSRVGFSTKLSLVTDGRGLGLAVAVHAGQASDLRAVPELLDSVCVRGRRGAPRRYPDALAGDKAYSFAPLRAWCRRHRVTAVLPRRDDQRPVRGRRFDRRRYRQRHVIECTVGHLKEFRRIAQRADKLAVRYRAWVVLGMVRLLLRQPFLNGA</sequence>
<dbReference type="Proteomes" id="UP001161325">
    <property type="component" value="Unassembled WGS sequence"/>
</dbReference>
<dbReference type="InterPro" id="IPR002559">
    <property type="entry name" value="Transposase_11"/>
</dbReference>
<accession>A0AA37QBK2</accession>
<name>A0AA37QBK2_9BACT</name>
<dbReference type="NCBIfam" id="NF033580">
    <property type="entry name" value="transpos_IS5_3"/>
    <property type="match status" value="1"/>
</dbReference>
<organism evidence="2 3">
    <name type="scientific">Roseisolibacter agri</name>
    <dbReference type="NCBI Taxonomy" id="2014610"/>
    <lineage>
        <taxon>Bacteria</taxon>
        <taxon>Pseudomonadati</taxon>
        <taxon>Gemmatimonadota</taxon>
        <taxon>Gemmatimonadia</taxon>
        <taxon>Gemmatimonadales</taxon>
        <taxon>Gemmatimonadaceae</taxon>
        <taxon>Roseisolibacter</taxon>
    </lineage>
</organism>